<keyword evidence="9" id="KW-1185">Reference proteome</keyword>
<dbReference type="Gene3D" id="3.40.50.1580">
    <property type="entry name" value="Nucleoside phosphorylase domain"/>
    <property type="match status" value="1"/>
</dbReference>
<dbReference type="InterPro" id="IPR035994">
    <property type="entry name" value="Nucleoside_phosphorylase_sf"/>
</dbReference>
<dbReference type="EC" id="2.4.2.1" evidence="5"/>
<dbReference type="PANTHER" id="PTHR11904:SF9">
    <property type="entry name" value="PURINE NUCLEOSIDE PHOSPHORYLASE-RELATED"/>
    <property type="match status" value="1"/>
</dbReference>
<name>A0A126QQL9_9BACT</name>
<comment type="pathway">
    <text evidence="1 5">Purine metabolism; purine nucleoside salvage.</text>
</comment>
<proteinExistence type="inferred from homology"/>
<evidence type="ECO:0000256" key="5">
    <source>
        <dbReference type="PIRNR" id="PIRNR000477"/>
    </source>
</evidence>
<dbReference type="CDD" id="cd09009">
    <property type="entry name" value="PNP-EcPNPII_like"/>
    <property type="match status" value="1"/>
</dbReference>
<dbReference type="RefSeq" id="WP_066805103.1">
    <property type="nucleotide sequence ID" value="NZ_CP014206.1"/>
</dbReference>
<evidence type="ECO:0000256" key="1">
    <source>
        <dbReference type="ARBA" id="ARBA00005058"/>
    </source>
</evidence>
<evidence type="ECO:0000256" key="4">
    <source>
        <dbReference type="ARBA" id="ARBA00022679"/>
    </source>
</evidence>
<dbReference type="Proteomes" id="UP000295506">
    <property type="component" value="Unassembled WGS sequence"/>
</dbReference>
<gene>
    <name evidence="7" type="ORF">AWY79_13760</name>
    <name evidence="8" type="ORF">EDC59_105101</name>
</gene>
<dbReference type="PIRSF" id="PIRSF000477">
    <property type="entry name" value="PurNPase"/>
    <property type="match status" value="1"/>
</dbReference>
<reference evidence="7 9" key="1">
    <citation type="journal article" date="2016" name="Front. Microbiol.">
        <title>Genome Sequence of the Piezophilic, Mesophilic Sulfate-Reducing Bacterium Desulfovibrio indicus J2T.</title>
        <authorList>
            <person name="Cao J."/>
            <person name="Maignien L."/>
            <person name="Shao Z."/>
            <person name="Alain K."/>
            <person name="Jebbar M."/>
        </authorList>
    </citation>
    <scope>NUCLEOTIDE SEQUENCE [LARGE SCALE GENOMIC DNA]</scope>
    <source>
        <strain evidence="7 9">J2</strain>
    </source>
</reference>
<keyword evidence="3 5" id="KW-0328">Glycosyltransferase</keyword>
<dbReference type="AlphaFoldDB" id="A0A126QQL9"/>
<evidence type="ECO:0000313" key="7">
    <source>
        <dbReference type="EMBL" id="AMK12099.1"/>
    </source>
</evidence>
<organism evidence="8 10">
    <name type="scientific">Pseudodesulfovibrio indicus</name>
    <dbReference type="NCBI Taxonomy" id="1716143"/>
    <lineage>
        <taxon>Bacteria</taxon>
        <taxon>Pseudomonadati</taxon>
        <taxon>Thermodesulfobacteriota</taxon>
        <taxon>Desulfovibrionia</taxon>
        <taxon>Desulfovibrionales</taxon>
        <taxon>Desulfovibrionaceae</taxon>
    </lineage>
</organism>
<dbReference type="GO" id="GO:0009116">
    <property type="term" value="P:nucleoside metabolic process"/>
    <property type="evidence" value="ECO:0007669"/>
    <property type="project" value="InterPro"/>
</dbReference>
<evidence type="ECO:0000313" key="8">
    <source>
        <dbReference type="EMBL" id="TDT88700.1"/>
    </source>
</evidence>
<comment type="similarity">
    <text evidence="2 5">Belongs to the PNP/MTAP phosphorylase family.</text>
</comment>
<dbReference type="KEGG" id="dej:AWY79_13760"/>
<evidence type="ECO:0000256" key="2">
    <source>
        <dbReference type="ARBA" id="ARBA00006751"/>
    </source>
</evidence>
<dbReference type="OrthoDB" id="1523230at2"/>
<evidence type="ECO:0000313" key="10">
    <source>
        <dbReference type="Proteomes" id="UP000295506"/>
    </source>
</evidence>
<protein>
    <recommendedName>
        <fullName evidence="5">Purine nucleoside phosphorylase</fullName>
        <ecNumber evidence="5">2.4.2.1</ecNumber>
    </recommendedName>
    <alternativeName>
        <fullName evidence="5">Inosine-guanosine phosphorylase</fullName>
    </alternativeName>
</protein>
<evidence type="ECO:0000256" key="3">
    <source>
        <dbReference type="ARBA" id="ARBA00022676"/>
    </source>
</evidence>
<dbReference type="NCBIfam" id="TIGR01697">
    <property type="entry name" value="PNPH-PUNA-XAPA"/>
    <property type="match status" value="1"/>
</dbReference>
<sequence length="279" mass="30209">MEYHKKILHSAAYIHEKLGKIQADTVAMVTGTGLGGLTAAIEDPVIIPYGDIDEFPVSTVKSHAGRLVYGTIDGVPVLALEGRFHLYEGFSAREATHNIRVLGELGVKTLILTNAVGALNPSFETGCPMVIEDHINLTGHTPLRGANVDSWGDRFPDMCAVYDPALRQLAVDKALELGVRLERGVFMQIMGPNMETPAETRMYRAMGADAIGMSTCMEAIAAHHMSIRILGLSCLTNKNLPDCMQEASLEDVIAQAEKSSATMVKLIRAILKEIPQPAE</sequence>
<dbReference type="GO" id="GO:0005737">
    <property type="term" value="C:cytoplasm"/>
    <property type="evidence" value="ECO:0007669"/>
    <property type="project" value="TreeGrafter"/>
</dbReference>
<reference evidence="8 10" key="2">
    <citation type="submission" date="2019-03" db="EMBL/GenBank/DDBJ databases">
        <title>Genomic Encyclopedia of Type Strains, Phase IV (KMG-IV): sequencing the most valuable type-strain genomes for metagenomic binning, comparative biology and taxonomic classification.</title>
        <authorList>
            <person name="Goeker M."/>
        </authorList>
    </citation>
    <scope>NUCLEOTIDE SEQUENCE [LARGE SCALE GENOMIC DNA]</scope>
    <source>
        <strain evidence="8 10">DSM 101483</strain>
    </source>
</reference>
<dbReference type="InterPro" id="IPR011268">
    <property type="entry name" value="Purine_phosphorylase"/>
</dbReference>
<accession>A0A126QQL9</accession>
<dbReference type="NCBIfam" id="NF006054">
    <property type="entry name" value="PRK08202.1"/>
    <property type="match status" value="1"/>
</dbReference>
<keyword evidence="4 5" id="KW-0808">Transferase</keyword>
<dbReference type="EMBL" id="CP014206">
    <property type="protein sequence ID" value="AMK12099.1"/>
    <property type="molecule type" value="Genomic_DNA"/>
</dbReference>
<dbReference type="Pfam" id="PF01048">
    <property type="entry name" value="PNP_UDP_1"/>
    <property type="match status" value="1"/>
</dbReference>
<evidence type="ECO:0000259" key="6">
    <source>
        <dbReference type="Pfam" id="PF01048"/>
    </source>
</evidence>
<dbReference type="SUPFAM" id="SSF53167">
    <property type="entry name" value="Purine and uridine phosphorylases"/>
    <property type="match status" value="1"/>
</dbReference>
<comment type="function">
    <text evidence="5">The purine nucleoside phosphorylases catalyze the phosphorolytic breakdown of the N-glycosidic bond in the beta-(deoxy)ribonucleoside molecules, with the formation of the corresponding free purine bases and pentose-1-phosphate.</text>
</comment>
<dbReference type="InterPro" id="IPR000845">
    <property type="entry name" value="Nucleoside_phosphorylase_d"/>
</dbReference>
<dbReference type="EMBL" id="SOBK01000005">
    <property type="protein sequence ID" value="TDT88700.1"/>
    <property type="molecule type" value="Genomic_DNA"/>
</dbReference>
<dbReference type="GO" id="GO:0004731">
    <property type="term" value="F:purine-nucleoside phosphorylase activity"/>
    <property type="evidence" value="ECO:0007669"/>
    <property type="project" value="UniProtKB-EC"/>
</dbReference>
<dbReference type="Proteomes" id="UP000055611">
    <property type="component" value="Chromosome"/>
</dbReference>
<feature type="domain" description="Nucleoside phosphorylase" evidence="6">
    <location>
        <begin position="26"/>
        <end position="272"/>
    </location>
</feature>
<dbReference type="PANTHER" id="PTHR11904">
    <property type="entry name" value="METHYLTHIOADENOSINE/PURINE NUCLEOSIDE PHOSPHORYLASE"/>
    <property type="match status" value="1"/>
</dbReference>
<evidence type="ECO:0000313" key="9">
    <source>
        <dbReference type="Proteomes" id="UP000055611"/>
    </source>
</evidence>